<dbReference type="InterPro" id="IPR014464">
    <property type="entry name" value="CvfB_fam"/>
</dbReference>
<name>A0A0M4D4L3_9BACT</name>
<dbReference type="Proteomes" id="UP000057158">
    <property type="component" value="Chromosome"/>
</dbReference>
<gene>
    <name evidence="4" type="ORF">DSOUD_0760</name>
</gene>
<dbReference type="InterPro" id="IPR039566">
    <property type="entry name" value="CvfB_S1_st"/>
</dbReference>
<dbReference type="PIRSF" id="PIRSF012524">
    <property type="entry name" value="YitL_S1"/>
    <property type="match status" value="1"/>
</dbReference>
<dbReference type="OrthoDB" id="9801597at2"/>
<dbReference type="PANTHER" id="PTHR37296">
    <property type="entry name" value="CONSERVED VIRULENCE FACTOR B"/>
    <property type="match status" value="1"/>
</dbReference>
<evidence type="ECO:0000313" key="4">
    <source>
        <dbReference type="EMBL" id="ALC15547.1"/>
    </source>
</evidence>
<feature type="domain" description="Conserved virulence factor B first S1" evidence="2">
    <location>
        <begin position="4"/>
        <end position="62"/>
    </location>
</feature>
<dbReference type="RefSeq" id="WP_053549740.1">
    <property type="nucleotide sequence ID" value="NZ_CP010802.1"/>
</dbReference>
<evidence type="ECO:0000259" key="2">
    <source>
        <dbReference type="Pfam" id="PF13509"/>
    </source>
</evidence>
<evidence type="ECO:0000256" key="1">
    <source>
        <dbReference type="PIRNR" id="PIRNR012524"/>
    </source>
</evidence>
<dbReference type="PATRIC" id="fig|1603606.3.peg.830"/>
<sequence>MLELGRFNTLTVSSIDRSGAHLQGGSEEVILPRTELPEGIAEGDRLTAFVYRRGAGPLEATLRTPKAQVGEFAFLEVRETAPFGAFLDWGLAKDLLVPLAEQPEKMVAGRKYLVKIGLDNEGRVVGTARIDRCLESEEIRLEEGEEVALQVRCMTDLGAKMIINDLYDGLLYRDELWPGATVGERRTGYVKKIRADNKIDVTLRRSGAEVTSEAREAILAALKKSGFLPLHDGSSPEEIRSRLGMSKKTFKKALGALYREKLVDLGSDGTRLRNH</sequence>
<dbReference type="EMBL" id="CP010802">
    <property type="protein sequence ID" value="ALC15547.1"/>
    <property type="molecule type" value="Genomic_DNA"/>
</dbReference>
<proteinExistence type="inferred from homology"/>
<dbReference type="Gene3D" id="1.10.10.10">
    <property type="entry name" value="Winged helix-like DNA-binding domain superfamily/Winged helix DNA-binding domain"/>
    <property type="match status" value="1"/>
</dbReference>
<dbReference type="Pfam" id="PF13509">
    <property type="entry name" value="S1_2"/>
    <property type="match status" value="1"/>
</dbReference>
<dbReference type="AlphaFoldDB" id="A0A0M4D4L3"/>
<dbReference type="InterPro" id="IPR040764">
    <property type="entry name" value="CvfB_WH"/>
</dbReference>
<accession>A0A0M4D4L3</accession>
<dbReference type="KEGG" id="des:DSOUD_0760"/>
<comment type="similarity">
    <text evidence="1">Belongs to the CvfB family.</text>
</comment>
<dbReference type="PANTHER" id="PTHR37296:SF1">
    <property type="entry name" value="CONSERVED VIRULENCE FACTOR B"/>
    <property type="match status" value="1"/>
</dbReference>
<dbReference type="Gene3D" id="2.40.50.140">
    <property type="entry name" value="Nucleic acid-binding proteins"/>
    <property type="match status" value="1"/>
</dbReference>
<protein>
    <submittedName>
        <fullName evidence="4">Putative S1 domain-containing RNA-binding protein, virulence factor B family</fullName>
    </submittedName>
</protein>
<keyword evidence="5" id="KW-1185">Reference proteome</keyword>
<organism evidence="4 5">
    <name type="scientific">Desulfuromonas soudanensis</name>
    <dbReference type="NCBI Taxonomy" id="1603606"/>
    <lineage>
        <taxon>Bacteria</taxon>
        <taxon>Pseudomonadati</taxon>
        <taxon>Thermodesulfobacteriota</taxon>
        <taxon>Desulfuromonadia</taxon>
        <taxon>Desulfuromonadales</taxon>
        <taxon>Desulfuromonadaceae</taxon>
        <taxon>Desulfuromonas</taxon>
    </lineage>
</organism>
<evidence type="ECO:0000259" key="3">
    <source>
        <dbReference type="Pfam" id="PF17783"/>
    </source>
</evidence>
<reference evidence="4 5" key="1">
    <citation type="submission" date="2015-07" db="EMBL/GenBank/DDBJ databases">
        <title>Isolation and Genomic Characterization of a Novel Halophilic Metal-Reducing Deltaproteobacterium from the Deep Subsurface.</title>
        <authorList>
            <person name="Badalamenti J.P."/>
            <person name="Summers Z.M."/>
            <person name="Gralnick J.A."/>
            <person name="Bond D.R."/>
        </authorList>
    </citation>
    <scope>NUCLEOTIDE SEQUENCE [LARGE SCALE GENOMIC DNA]</scope>
    <source>
        <strain evidence="4 5">WTL</strain>
    </source>
</reference>
<feature type="domain" description="Conserved virulence factor B-like winged helix" evidence="3">
    <location>
        <begin position="216"/>
        <end position="272"/>
    </location>
</feature>
<evidence type="ECO:0000313" key="5">
    <source>
        <dbReference type="Proteomes" id="UP000057158"/>
    </source>
</evidence>
<dbReference type="InterPro" id="IPR012340">
    <property type="entry name" value="NA-bd_OB-fold"/>
</dbReference>
<dbReference type="InterPro" id="IPR036388">
    <property type="entry name" value="WH-like_DNA-bd_sf"/>
</dbReference>
<dbReference type="Pfam" id="PF17783">
    <property type="entry name" value="WHD_CvfB"/>
    <property type="match status" value="1"/>
</dbReference>